<dbReference type="EMBL" id="JAKWBI020000567">
    <property type="protein sequence ID" value="KAJ2893774.1"/>
    <property type="molecule type" value="Genomic_DNA"/>
</dbReference>
<evidence type="ECO:0000256" key="10">
    <source>
        <dbReference type="ARBA" id="ARBA00023065"/>
    </source>
</evidence>
<evidence type="ECO:0000256" key="3">
    <source>
        <dbReference type="ARBA" id="ARBA00022448"/>
    </source>
</evidence>
<evidence type="ECO:0000256" key="8">
    <source>
        <dbReference type="ARBA" id="ARBA00022837"/>
    </source>
</evidence>
<evidence type="ECO:0000256" key="4">
    <source>
        <dbReference type="ARBA" id="ARBA00022568"/>
    </source>
</evidence>
<comment type="function">
    <text evidence="17">Mitochondrial inner membrane calcium uniporter that mediates calcium uptake into mitochondria. Mitochondrial calcium homeostasis plays key roles in cellular physiology and regulates cell bioenergetics, cytoplasmic calcium signals and activation of cell death pathways.</text>
</comment>
<evidence type="ECO:0000256" key="13">
    <source>
        <dbReference type="ARBA" id="ARBA00023303"/>
    </source>
</evidence>
<evidence type="ECO:0000259" key="19">
    <source>
        <dbReference type="Pfam" id="PF04678"/>
    </source>
</evidence>
<gene>
    <name evidence="20" type="ORF">MKZ38_008241</name>
</gene>
<dbReference type="PANTHER" id="PTHR13462">
    <property type="entry name" value="CALCIUM UNIPORTER PROTEIN, MITOCHONDRIAL"/>
    <property type="match status" value="1"/>
</dbReference>
<evidence type="ECO:0000256" key="14">
    <source>
        <dbReference type="ARBA" id="ARBA00036634"/>
    </source>
</evidence>
<evidence type="ECO:0000256" key="15">
    <source>
        <dbReference type="ARBA" id="ARBA00044966"/>
    </source>
</evidence>
<keyword evidence="12 17" id="KW-0472">Membrane</keyword>
<organism evidence="20 21">
    <name type="scientific">Zalerion maritima</name>
    <dbReference type="NCBI Taxonomy" id="339359"/>
    <lineage>
        <taxon>Eukaryota</taxon>
        <taxon>Fungi</taxon>
        <taxon>Dikarya</taxon>
        <taxon>Ascomycota</taxon>
        <taxon>Pezizomycotina</taxon>
        <taxon>Sordariomycetes</taxon>
        <taxon>Lulworthiomycetidae</taxon>
        <taxon>Lulworthiales</taxon>
        <taxon>Lulworthiaceae</taxon>
        <taxon>Zalerion</taxon>
    </lineage>
</organism>
<dbReference type="GO" id="GO:0005262">
    <property type="term" value="F:calcium channel activity"/>
    <property type="evidence" value="ECO:0007669"/>
    <property type="project" value="UniProtKB-UniRule"/>
</dbReference>
<dbReference type="InterPro" id="IPR006769">
    <property type="entry name" value="MCU_C"/>
</dbReference>
<feature type="transmembrane region" description="Helical" evidence="17">
    <location>
        <begin position="326"/>
        <end position="345"/>
    </location>
</feature>
<evidence type="ECO:0000256" key="7">
    <source>
        <dbReference type="ARBA" id="ARBA00022792"/>
    </source>
</evidence>
<evidence type="ECO:0000256" key="5">
    <source>
        <dbReference type="ARBA" id="ARBA00022673"/>
    </source>
</evidence>
<evidence type="ECO:0000256" key="6">
    <source>
        <dbReference type="ARBA" id="ARBA00022692"/>
    </source>
</evidence>
<evidence type="ECO:0000256" key="18">
    <source>
        <dbReference type="SAM" id="MobiDB-lite"/>
    </source>
</evidence>
<sequence length="450" mass="51666">MTRFEADDRLEGAQLLGLSKFSPQSSMEKQKKDNESSPTETKAKELSRQDQKKEEVELDAKKKEHERPWHREGVDRTVVEQEEGQDDGSSRGKLLTTPTRLLKLILPLPTRVDLADNEKATDEKLEPLALLVHPHQPLSYIERLLQAELPPLKDSHGREKVPDIYFRAEDAAHGDNRLQGSGREGNVASYSGLGHLGPRKEDTKWVRWSSSTEVGDFIRDAARGREFAIEMEGYGTPGDHADINFGEVRIAVPSFHDRTHYMRQRLRTMSRRIDSMSKLKNECDEAAHQGAHRLAQGGFVGLVGWWAVVYYTSFHTDVGWDLVEPVTYLAGLTTIMGGYLWFLYISRDLSYRAALNVTVSRRQHALYKEKGFDLQRWENAVHEANALRREVRMVADEYDVDWDEAKDLGGEAVKEVLENEEDERTKEEERRKKADKELERDQSQEKHTKE</sequence>
<dbReference type="Pfam" id="PF04678">
    <property type="entry name" value="MCU"/>
    <property type="match status" value="1"/>
</dbReference>
<comment type="similarity">
    <text evidence="2 17">Belongs to the MCU (TC 1.A.77) family.</text>
</comment>
<comment type="function">
    <text evidence="16">Highly selective calcium channel localized to the inner mitochondrial membrane, which mediates calcium uptake into the mitochondrial matrix. Mitochondrial calcium homeostasis plays key roles in cellular physiology and regulates ATP production, cytoplasmic calcium signals and activation of cell death pathways. Sufficient to operate as a pore-forming channel without the need of calcium-sensor or auxiliary subunit.</text>
</comment>
<keyword evidence="3 17" id="KW-0813">Transport</keyword>
<feature type="region of interest" description="Disordered" evidence="18">
    <location>
        <begin position="411"/>
        <end position="450"/>
    </location>
</feature>
<feature type="compositionally biased region" description="Basic and acidic residues" evidence="18">
    <location>
        <begin position="1"/>
        <end position="11"/>
    </location>
</feature>
<keyword evidence="8 17" id="KW-0106">Calcium</keyword>
<keyword evidence="4 17" id="KW-0109">Calcium transport</keyword>
<name>A0AAD5RHP2_9PEZI</name>
<protein>
    <recommendedName>
        <fullName evidence="17">Calcium uniporter protein</fullName>
    </recommendedName>
</protein>
<evidence type="ECO:0000256" key="9">
    <source>
        <dbReference type="ARBA" id="ARBA00022989"/>
    </source>
</evidence>
<keyword evidence="7 17" id="KW-0999">Mitochondrion inner membrane</keyword>
<dbReference type="GO" id="GO:0051560">
    <property type="term" value="P:mitochondrial calcium ion homeostasis"/>
    <property type="evidence" value="ECO:0007669"/>
    <property type="project" value="UniProtKB-UniRule"/>
</dbReference>
<keyword evidence="6 17" id="KW-0812">Transmembrane</keyword>
<dbReference type="AlphaFoldDB" id="A0AAD5RHP2"/>
<evidence type="ECO:0000313" key="21">
    <source>
        <dbReference type="Proteomes" id="UP001201980"/>
    </source>
</evidence>
<feature type="transmembrane region" description="Helical" evidence="17">
    <location>
        <begin position="294"/>
        <end position="314"/>
    </location>
</feature>
<feature type="region of interest" description="Disordered" evidence="18">
    <location>
        <begin position="1"/>
        <end position="94"/>
    </location>
</feature>
<dbReference type="GO" id="GO:1990246">
    <property type="term" value="C:uniplex complex"/>
    <property type="evidence" value="ECO:0007669"/>
    <property type="project" value="TreeGrafter"/>
</dbReference>
<keyword evidence="13 17" id="KW-0407">Ion channel</keyword>
<evidence type="ECO:0000256" key="16">
    <source>
        <dbReference type="ARBA" id="ARBA00045938"/>
    </source>
</evidence>
<evidence type="ECO:0000256" key="12">
    <source>
        <dbReference type="ARBA" id="ARBA00023136"/>
    </source>
</evidence>
<evidence type="ECO:0000256" key="11">
    <source>
        <dbReference type="ARBA" id="ARBA00023128"/>
    </source>
</evidence>
<feature type="compositionally biased region" description="Basic and acidic residues" evidence="18">
    <location>
        <begin position="28"/>
        <end position="79"/>
    </location>
</feature>
<feature type="domain" description="Calcium uniporter protein C-terminal" evidence="19">
    <location>
        <begin position="257"/>
        <end position="379"/>
    </location>
</feature>
<proteinExistence type="inferred from homology"/>
<comment type="subunit">
    <text evidence="15">Homotetramer, assembles in a dimer or dimers configuration with two interfaces.</text>
</comment>
<keyword evidence="9 17" id="KW-1133">Transmembrane helix</keyword>
<keyword evidence="11 17" id="KW-0496">Mitochondrion</keyword>
<keyword evidence="10 17" id="KW-0406">Ion transport</keyword>
<comment type="caution">
    <text evidence="20">The sequence shown here is derived from an EMBL/GenBank/DDBJ whole genome shotgun (WGS) entry which is preliminary data.</text>
</comment>
<keyword evidence="5 17" id="KW-0107">Calcium channel</keyword>
<accession>A0AAD5RHP2</accession>
<evidence type="ECO:0000256" key="2">
    <source>
        <dbReference type="ARBA" id="ARBA00005653"/>
    </source>
</evidence>
<evidence type="ECO:0000256" key="1">
    <source>
        <dbReference type="ARBA" id="ARBA00004448"/>
    </source>
</evidence>
<evidence type="ECO:0000313" key="20">
    <source>
        <dbReference type="EMBL" id="KAJ2893774.1"/>
    </source>
</evidence>
<dbReference type="PANTHER" id="PTHR13462:SF10">
    <property type="entry name" value="CALCIUM UNIPORTER PROTEIN, MITOCHONDRIAL"/>
    <property type="match status" value="1"/>
</dbReference>
<dbReference type="GO" id="GO:0036444">
    <property type="term" value="P:calcium import into the mitochondrion"/>
    <property type="evidence" value="ECO:0007669"/>
    <property type="project" value="TreeGrafter"/>
</dbReference>
<comment type="subcellular location">
    <subcellularLocation>
        <location evidence="1 17">Mitochondrion inner membrane</location>
        <topology evidence="1 17">Multi-pass membrane protein</topology>
    </subcellularLocation>
</comment>
<dbReference type="InterPro" id="IPR039055">
    <property type="entry name" value="MCU_fam"/>
</dbReference>
<dbReference type="Proteomes" id="UP001201980">
    <property type="component" value="Unassembled WGS sequence"/>
</dbReference>
<keyword evidence="21" id="KW-1185">Reference proteome</keyword>
<comment type="catalytic activity">
    <reaction evidence="14">
        <text>Ca(2+)(in) = Ca(2+)(out)</text>
        <dbReference type="Rhea" id="RHEA:29671"/>
        <dbReference type="ChEBI" id="CHEBI:29108"/>
    </reaction>
</comment>
<dbReference type="GO" id="GO:0015292">
    <property type="term" value="F:uniporter activity"/>
    <property type="evidence" value="ECO:0007669"/>
    <property type="project" value="UniProtKB-UniRule"/>
</dbReference>
<reference evidence="20" key="1">
    <citation type="submission" date="2022-07" db="EMBL/GenBank/DDBJ databases">
        <title>Draft genome sequence of Zalerion maritima ATCC 34329, a (micro)plastics degrading marine fungus.</title>
        <authorList>
            <person name="Paco A."/>
            <person name="Goncalves M.F.M."/>
            <person name="Rocha-Santos T.A.P."/>
            <person name="Alves A."/>
        </authorList>
    </citation>
    <scope>NUCLEOTIDE SEQUENCE</scope>
    <source>
        <strain evidence="20">ATCC 34329</strain>
    </source>
</reference>
<evidence type="ECO:0000256" key="17">
    <source>
        <dbReference type="RuleBase" id="RU367035"/>
    </source>
</evidence>